<keyword evidence="2" id="KW-1185">Reference proteome</keyword>
<evidence type="ECO:0000313" key="2">
    <source>
        <dbReference type="Proteomes" id="UP000316621"/>
    </source>
</evidence>
<protein>
    <submittedName>
        <fullName evidence="1">Uncharacterized protein</fullName>
    </submittedName>
</protein>
<organism evidence="1 2">
    <name type="scientific">Papaver somniferum</name>
    <name type="common">Opium poppy</name>
    <dbReference type="NCBI Taxonomy" id="3469"/>
    <lineage>
        <taxon>Eukaryota</taxon>
        <taxon>Viridiplantae</taxon>
        <taxon>Streptophyta</taxon>
        <taxon>Embryophyta</taxon>
        <taxon>Tracheophyta</taxon>
        <taxon>Spermatophyta</taxon>
        <taxon>Magnoliopsida</taxon>
        <taxon>Ranunculales</taxon>
        <taxon>Papaveraceae</taxon>
        <taxon>Papaveroideae</taxon>
        <taxon>Papaver</taxon>
    </lineage>
</organism>
<dbReference type="EMBL" id="CM010718">
    <property type="protein sequence ID" value="RZC59405.1"/>
    <property type="molecule type" value="Genomic_DNA"/>
</dbReference>
<dbReference type="Proteomes" id="UP000316621">
    <property type="component" value="Chromosome 4"/>
</dbReference>
<gene>
    <name evidence="1" type="ORF">C5167_006705</name>
</gene>
<dbReference type="Gramene" id="RZC59405">
    <property type="protein sequence ID" value="RZC59405"/>
    <property type="gene ID" value="C5167_006705"/>
</dbReference>
<accession>A0A4Y7JIB8</accession>
<name>A0A4Y7JIB8_PAPSO</name>
<dbReference type="AlphaFoldDB" id="A0A4Y7JIB8"/>
<reference evidence="1 2" key="1">
    <citation type="journal article" date="2018" name="Science">
        <title>The opium poppy genome and morphinan production.</title>
        <authorList>
            <person name="Guo L."/>
            <person name="Winzer T."/>
            <person name="Yang X."/>
            <person name="Li Y."/>
            <person name="Ning Z."/>
            <person name="He Z."/>
            <person name="Teodor R."/>
            <person name="Lu Y."/>
            <person name="Bowser T.A."/>
            <person name="Graham I.A."/>
            <person name="Ye K."/>
        </authorList>
    </citation>
    <scope>NUCLEOTIDE SEQUENCE [LARGE SCALE GENOMIC DNA]</scope>
    <source>
        <strain evidence="2">cv. HN1</strain>
        <tissue evidence="1">Leaves</tissue>
    </source>
</reference>
<sequence>MKVFARGEKKLKLKIWDVGEEAILINKEQFVSWFRCLTVGGSSGEAALIRVLTFSALSIIQGAGKSQVDVYDTTEENPHKMRSQKIRAMNELLSQSNVVNGESGAVDDFCLSYPVYY</sequence>
<evidence type="ECO:0000313" key="1">
    <source>
        <dbReference type="EMBL" id="RZC59405.1"/>
    </source>
</evidence>
<proteinExistence type="predicted"/>